<evidence type="ECO:0000313" key="3">
    <source>
        <dbReference type="Proteomes" id="UP000629098"/>
    </source>
</evidence>
<keyword evidence="1" id="KW-0812">Transmembrane</keyword>
<evidence type="ECO:0000256" key="1">
    <source>
        <dbReference type="SAM" id="Phobius"/>
    </source>
</evidence>
<feature type="transmembrane region" description="Helical" evidence="1">
    <location>
        <begin position="12"/>
        <end position="33"/>
    </location>
</feature>
<keyword evidence="1" id="KW-0472">Membrane</keyword>
<protein>
    <submittedName>
        <fullName evidence="2">Uncharacterized protein</fullName>
    </submittedName>
</protein>
<dbReference type="RefSeq" id="WP_190825417.1">
    <property type="nucleotide sequence ID" value="NZ_CAWPPI010000013.1"/>
</dbReference>
<gene>
    <name evidence="2" type="ORF">ICL16_03050</name>
</gene>
<feature type="transmembrane region" description="Helical" evidence="1">
    <location>
        <begin position="53"/>
        <end position="77"/>
    </location>
</feature>
<keyword evidence="3" id="KW-1185">Reference proteome</keyword>
<reference evidence="2" key="1">
    <citation type="submission" date="2020-09" db="EMBL/GenBank/DDBJ databases">
        <title>Iningainema tapete sp. nov. (Scytonemataceae, Cyanobacteria) from greenhouses in central Florida (USA) produces two types of nodularin with biosynthetic potential for microcystin-LR and anabaenopeptins.</title>
        <authorList>
            <person name="Berthold D.E."/>
            <person name="Lefler F.W."/>
            <person name="Huang I.-S."/>
            <person name="Abdulla H."/>
            <person name="Zimba P.V."/>
            <person name="Laughinghouse H.D. IV."/>
        </authorList>
    </citation>
    <scope>NUCLEOTIDE SEQUENCE</scope>
    <source>
        <strain evidence="2">BLCCT55</strain>
    </source>
</reference>
<evidence type="ECO:0000313" key="2">
    <source>
        <dbReference type="EMBL" id="MBD2771124.1"/>
    </source>
</evidence>
<dbReference type="EMBL" id="JACXAE010000013">
    <property type="protein sequence ID" value="MBD2771124.1"/>
    <property type="molecule type" value="Genomic_DNA"/>
</dbReference>
<keyword evidence="1" id="KW-1133">Transmembrane helix</keyword>
<dbReference type="AlphaFoldDB" id="A0A8J6XG87"/>
<feature type="transmembrane region" description="Helical" evidence="1">
    <location>
        <begin position="183"/>
        <end position="205"/>
    </location>
</feature>
<sequence length="224" mass="25802">MVDKDRQPLAYYVFWGVFIAICLGLIWCAWQNVLPYQAVVRKIFRLSNRPTQIIPILWFRVQLSLAWLVGAIFWAILQGFQISHLLITQSEKALDFLIKKANSKGVYQIRSDDASELRFAKKRYNALPLATLTYLKLACIVAYVIEFFVNIDTYPLVDGGWWGAVLAIALFQWDRIRMDNLAMVLLTLFAVEGLVFAAIMCYRIIEVFRDSEAYKLKSKQSGNS</sequence>
<name>A0A8J6XG87_9CYAN</name>
<accession>A0A8J6XG87</accession>
<dbReference type="Proteomes" id="UP000629098">
    <property type="component" value="Unassembled WGS sequence"/>
</dbReference>
<proteinExistence type="predicted"/>
<comment type="caution">
    <text evidence="2">The sequence shown here is derived from an EMBL/GenBank/DDBJ whole genome shotgun (WGS) entry which is preliminary data.</text>
</comment>
<feature type="transmembrane region" description="Helical" evidence="1">
    <location>
        <begin position="126"/>
        <end position="145"/>
    </location>
</feature>
<organism evidence="2 3">
    <name type="scientific">Iningainema tapete BLCC-T55</name>
    <dbReference type="NCBI Taxonomy" id="2748662"/>
    <lineage>
        <taxon>Bacteria</taxon>
        <taxon>Bacillati</taxon>
        <taxon>Cyanobacteriota</taxon>
        <taxon>Cyanophyceae</taxon>
        <taxon>Nostocales</taxon>
        <taxon>Scytonemataceae</taxon>
        <taxon>Iningainema tapete</taxon>
    </lineage>
</organism>